<accession>A0A165EMD2</accession>
<protein>
    <submittedName>
        <fullName evidence="1">Uncharacterized protein</fullName>
    </submittedName>
</protein>
<dbReference type="InParanoid" id="A0A165EMD2"/>
<gene>
    <name evidence="1" type="ORF">EXIGLDRAFT_204680</name>
</gene>
<dbReference type="AlphaFoldDB" id="A0A165EMD2"/>
<evidence type="ECO:0000313" key="1">
    <source>
        <dbReference type="EMBL" id="KZV87280.1"/>
    </source>
</evidence>
<organism evidence="1 2">
    <name type="scientific">Exidia glandulosa HHB12029</name>
    <dbReference type="NCBI Taxonomy" id="1314781"/>
    <lineage>
        <taxon>Eukaryota</taxon>
        <taxon>Fungi</taxon>
        <taxon>Dikarya</taxon>
        <taxon>Basidiomycota</taxon>
        <taxon>Agaricomycotina</taxon>
        <taxon>Agaricomycetes</taxon>
        <taxon>Auriculariales</taxon>
        <taxon>Exidiaceae</taxon>
        <taxon>Exidia</taxon>
    </lineage>
</organism>
<proteinExistence type="predicted"/>
<name>A0A165EMD2_EXIGL</name>
<evidence type="ECO:0000313" key="2">
    <source>
        <dbReference type="Proteomes" id="UP000077266"/>
    </source>
</evidence>
<reference evidence="1 2" key="1">
    <citation type="journal article" date="2016" name="Mol. Biol. Evol.">
        <title>Comparative Genomics of Early-Diverging Mushroom-Forming Fungi Provides Insights into the Origins of Lignocellulose Decay Capabilities.</title>
        <authorList>
            <person name="Nagy L.G."/>
            <person name="Riley R."/>
            <person name="Tritt A."/>
            <person name="Adam C."/>
            <person name="Daum C."/>
            <person name="Floudas D."/>
            <person name="Sun H."/>
            <person name="Yadav J.S."/>
            <person name="Pangilinan J."/>
            <person name="Larsson K.H."/>
            <person name="Matsuura K."/>
            <person name="Barry K."/>
            <person name="Labutti K."/>
            <person name="Kuo R."/>
            <person name="Ohm R.A."/>
            <person name="Bhattacharya S.S."/>
            <person name="Shirouzu T."/>
            <person name="Yoshinaga Y."/>
            <person name="Martin F.M."/>
            <person name="Grigoriev I.V."/>
            <person name="Hibbett D.S."/>
        </authorList>
    </citation>
    <scope>NUCLEOTIDE SEQUENCE [LARGE SCALE GENOMIC DNA]</scope>
    <source>
        <strain evidence="1 2">HHB12029</strain>
    </source>
</reference>
<dbReference type="Proteomes" id="UP000077266">
    <property type="component" value="Unassembled WGS sequence"/>
</dbReference>
<keyword evidence="2" id="KW-1185">Reference proteome</keyword>
<dbReference type="EMBL" id="KV426130">
    <property type="protein sequence ID" value="KZV87280.1"/>
    <property type="molecule type" value="Genomic_DNA"/>
</dbReference>
<sequence length="122" mass="14079">MTSFTHLRSLECTVLTLFSFSLDAPPPQLEELIVTKISVHVNRPYVPLDSARAQLFDVVSFLKRRISFWFSDETTFRRRIYLWDDVDANCLSAWRVAAFILIKSLDVYLRQPSLEPVAGISL</sequence>